<dbReference type="InterPro" id="IPR021835">
    <property type="entry name" value="DUF3427"/>
</dbReference>
<evidence type="ECO:0000313" key="3">
    <source>
        <dbReference type="EMBL" id="MBP2245191.1"/>
    </source>
</evidence>
<gene>
    <name evidence="3" type="ORF">J2Z28_001807</name>
</gene>
<evidence type="ECO:0000313" key="4">
    <source>
        <dbReference type="Proteomes" id="UP000810207"/>
    </source>
</evidence>
<comment type="caution">
    <text evidence="3">The sequence shown here is derived from an EMBL/GenBank/DDBJ whole genome shotgun (WGS) entry which is preliminary data.</text>
</comment>
<evidence type="ECO:0000259" key="1">
    <source>
        <dbReference type="Pfam" id="PF01844"/>
    </source>
</evidence>
<keyword evidence="4" id="KW-1185">Reference proteome</keyword>
<keyword evidence="3" id="KW-0378">Hydrolase</keyword>
<dbReference type="RefSeq" id="WP_211081955.1">
    <property type="nucleotide sequence ID" value="NZ_JAGIKV010000005.1"/>
</dbReference>
<proteinExistence type="predicted"/>
<organism evidence="3 4">
    <name type="scientific">Paenibacillus xylanexedens</name>
    <dbReference type="NCBI Taxonomy" id="528191"/>
    <lineage>
        <taxon>Bacteria</taxon>
        <taxon>Bacillati</taxon>
        <taxon>Bacillota</taxon>
        <taxon>Bacilli</taxon>
        <taxon>Bacillales</taxon>
        <taxon>Paenibacillaceae</taxon>
        <taxon>Paenibacillus</taxon>
    </lineage>
</organism>
<evidence type="ECO:0000259" key="2">
    <source>
        <dbReference type="Pfam" id="PF11907"/>
    </source>
</evidence>
<dbReference type="CDD" id="cd00085">
    <property type="entry name" value="HNHc"/>
    <property type="match status" value="1"/>
</dbReference>
<keyword evidence="3" id="KW-0540">Nuclease</keyword>
<dbReference type="EMBL" id="JAGIKV010000005">
    <property type="protein sequence ID" value="MBP2245191.1"/>
    <property type="molecule type" value="Genomic_DNA"/>
</dbReference>
<dbReference type="Proteomes" id="UP000810207">
    <property type="component" value="Unassembled WGS sequence"/>
</dbReference>
<sequence>MSNLFVVGNKYSRKDVYKILDVPVIKQGGNWNTGYTKFEADFFIFANINSAGRTGHDYNNKFIGDYFQWFSKNSHGINSPTLKSILNPKGEIYIFTRDNSKELMFTYHGLGKVKLIENSHPVRILWSFKDHENRTTHPTEENEFLEEYYEGTSKRRTVNIYERNPEARQKCIDHYGLSCTVCNFSFEEKYGIIGEKYTQVHHLVELNQIGKKYAVDPIKDLRPVCPNCHAMLHRKKPAYTIEELKNVMLHLNS</sequence>
<dbReference type="InterPro" id="IPR002711">
    <property type="entry name" value="HNH"/>
</dbReference>
<feature type="domain" description="DUF3427" evidence="2">
    <location>
        <begin position="5"/>
        <end position="118"/>
    </location>
</feature>
<protein>
    <submittedName>
        <fullName evidence="3">HNH restriction endonuclease</fullName>
    </submittedName>
</protein>
<dbReference type="GO" id="GO:0004519">
    <property type="term" value="F:endonuclease activity"/>
    <property type="evidence" value="ECO:0007669"/>
    <property type="project" value="UniProtKB-KW"/>
</dbReference>
<reference evidence="3 4" key="1">
    <citation type="submission" date="2021-03" db="EMBL/GenBank/DDBJ databases">
        <title>Genomic Encyclopedia of Type Strains, Phase IV (KMG-IV): sequencing the most valuable type-strain genomes for metagenomic binning, comparative biology and taxonomic classification.</title>
        <authorList>
            <person name="Goeker M."/>
        </authorList>
    </citation>
    <scope>NUCLEOTIDE SEQUENCE [LARGE SCALE GENOMIC DNA]</scope>
    <source>
        <strain evidence="3 4">DSM 21292</strain>
    </source>
</reference>
<dbReference type="InterPro" id="IPR003615">
    <property type="entry name" value="HNH_nuc"/>
</dbReference>
<feature type="domain" description="HNH" evidence="1">
    <location>
        <begin position="179"/>
        <end position="234"/>
    </location>
</feature>
<dbReference type="Pfam" id="PF01844">
    <property type="entry name" value="HNH"/>
    <property type="match status" value="1"/>
</dbReference>
<dbReference type="Pfam" id="PF11907">
    <property type="entry name" value="DUF3427"/>
    <property type="match status" value="1"/>
</dbReference>
<accession>A0ABS4RQN0</accession>
<keyword evidence="3" id="KW-0255">Endonuclease</keyword>
<name>A0ABS4RQN0_PAEXY</name>